<dbReference type="PROSITE" id="PS00829">
    <property type="entry name" value="GREAB_1"/>
    <property type="match status" value="1"/>
</dbReference>
<dbReference type="STRING" id="81857.IV38_GL000796"/>
<dbReference type="InterPro" id="IPR001437">
    <property type="entry name" value="Tscrpt_elong_fac_GreA/B_C"/>
</dbReference>
<keyword evidence="5 8" id="KW-0804">Transcription</keyword>
<dbReference type="GO" id="GO:0070063">
    <property type="term" value="F:RNA polymerase binding"/>
    <property type="evidence" value="ECO:0007669"/>
    <property type="project" value="InterPro"/>
</dbReference>
<dbReference type="InterPro" id="IPR018151">
    <property type="entry name" value="TF_GreA/GreB_CS"/>
</dbReference>
<evidence type="ECO:0000256" key="6">
    <source>
        <dbReference type="ARBA" id="ARBA00024916"/>
    </source>
</evidence>
<dbReference type="NCBIfam" id="NF001263">
    <property type="entry name" value="PRK00226.1-4"/>
    <property type="match status" value="1"/>
</dbReference>
<protein>
    <recommendedName>
        <fullName evidence="2 8">Transcription elongation factor GreA</fullName>
    </recommendedName>
    <alternativeName>
        <fullName evidence="7 8">Transcript cleavage factor GreA</fullName>
    </alternativeName>
</protein>
<evidence type="ECO:0000256" key="3">
    <source>
        <dbReference type="ARBA" id="ARBA00023015"/>
    </source>
</evidence>
<keyword evidence="3 8" id="KW-0805">Transcription regulation</keyword>
<dbReference type="InterPro" id="IPR036953">
    <property type="entry name" value="GreA/GreB_C_sf"/>
</dbReference>
<dbReference type="EMBL" id="JQAZ01000002">
    <property type="protein sequence ID" value="KRN32993.1"/>
    <property type="molecule type" value="Genomic_DNA"/>
</dbReference>
<dbReference type="Pfam" id="PF01272">
    <property type="entry name" value="GreA_GreB"/>
    <property type="match status" value="1"/>
</dbReference>
<accession>A0A0R2FQG7</accession>
<proteinExistence type="inferred from homology"/>
<comment type="similarity">
    <text evidence="1 8">Belongs to the GreA/GreB family.</text>
</comment>
<keyword evidence="11" id="KW-0251">Elongation factor</keyword>
<evidence type="ECO:0000313" key="13">
    <source>
        <dbReference type="Proteomes" id="UP000051645"/>
    </source>
</evidence>
<dbReference type="Pfam" id="PF03449">
    <property type="entry name" value="GreA_GreB_N"/>
    <property type="match status" value="1"/>
</dbReference>
<evidence type="ECO:0000256" key="8">
    <source>
        <dbReference type="HAMAP-Rule" id="MF_00105"/>
    </source>
</evidence>
<organism evidence="11 14">
    <name type="scientific">Lactobacillus selangorensis</name>
    <dbReference type="NCBI Taxonomy" id="81857"/>
    <lineage>
        <taxon>Bacteria</taxon>
        <taxon>Bacillati</taxon>
        <taxon>Bacillota</taxon>
        <taxon>Bacilli</taxon>
        <taxon>Lactobacillales</taxon>
        <taxon>Lactobacillaceae</taxon>
        <taxon>Lactobacillus</taxon>
    </lineage>
</organism>
<dbReference type="GO" id="GO:0003677">
    <property type="term" value="F:DNA binding"/>
    <property type="evidence" value="ECO:0007669"/>
    <property type="project" value="UniProtKB-UniRule"/>
</dbReference>
<keyword evidence="11" id="KW-0648">Protein biosynthesis</keyword>
<evidence type="ECO:0000259" key="10">
    <source>
        <dbReference type="Pfam" id="PF03449"/>
    </source>
</evidence>
<dbReference type="InterPro" id="IPR023459">
    <property type="entry name" value="Tscrpt_elong_fac_GreA/B_fam"/>
</dbReference>
<comment type="function">
    <text evidence="6 8">Necessary for efficient RNA polymerase transcription elongation past template-encoded arresting sites. The arresting sites in DNA have the property of trapping a certain fraction of elongating RNA polymerases that pass through, resulting in locked ternary complexes. Cleavage of the nascent transcript by cleavage factors such as GreA or GreB allows the resumption of elongation from the new 3'terminus. GreA releases sequences of 2 to 3 nucleotides.</text>
</comment>
<feature type="domain" description="Transcription elongation factor GreA/GreB C-terminal" evidence="9">
    <location>
        <begin position="81"/>
        <end position="154"/>
    </location>
</feature>
<dbReference type="SUPFAM" id="SSF54534">
    <property type="entry name" value="FKBP-like"/>
    <property type="match status" value="1"/>
</dbReference>
<evidence type="ECO:0000313" key="14">
    <source>
        <dbReference type="Proteomes" id="UP000051751"/>
    </source>
</evidence>
<dbReference type="EMBL" id="JQAT01000002">
    <property type="protein sequence ID" value="KRN28597.1"/>
    <property type="molecule type" value="Genomic_DNA"/>
</dbReference>
<gene>
    <name evidence="8" type="primary">greA</name>
    <name evidence="11" type="ORF">IV38_GL000796</name>
    <name evidence="12" type="ORF">IV40_GL001057</name>
</gene>
<dbReference type="Gene3D" id="3.10.50.30">
    <property type="entry name" value="Transcription elongation factor, GreA/GreB, C-terminal domain"/>
    <property type="match status" value="1"/>
</dbReference>
<name>A0A0R2FQG7_9LACO</name>
<evidence type="ECO:0000313" key="12">
    <source>
        <dbReference type="EMBL" id="KRN32993.1"/>
    </source>
</evidence>
<dbReference type="AlphaFoldDB" id="A0A0R2FQG7"/>
<comment type="caution">
    <text evidence="11">The sequence shown here is derived from an EMBL/GenBank/DDBJ whole genome shotgun (WGS) entry which is preliminary data.</text>
</comment>
<dbReference type="SUPFAM" id="SSF46557">
    <property type="entry name" value="GreA transcript cleavage protein, N-terminal domain"/>
    <property type="match status" value="1"/>
</dbReference>
<reference evidence="13 14" key="1">
    <citation type="journal article" date="2015" name="Genome Announc.">
        <title>Expanding the biotechnology potential of lactobacilli through comparative genomics of 213 strains and associated genera.</title>
        <authorList>
            <person name="Sun Z."/>
            <person name="Harris H.M."/>
            <person name="McCann A."/>
            <person name="Guo C."/>
            <person name="Argimon S."/>
            <person name="Zhang W."/>
            <person name="Yang X."/>
            <person name="Jeffery I.B."/>
            <person name="Cooney J.C."/>
            <person name="Kagawa T.F."/>
            <person name="Liu W."/>
            <person name="Song Y."/>
            <person name="Salvetti E."/>
            <person name="Wrobel A."/>
            <person name="Rasinkangas P."/>
            <person name="Parkhill J."/>
            <person name="Rea M.C."/>
            <person name="O'Sullivan O."/>
            <person name="Ritari J."/>
            <person name="Douillard F.P."/>
            <person name="Paul Ross R."/>
            <person name="Yang R."/>
            <person name="Briner A.E."/>
            <person name="Felis G.E."/>
            <person name="de Vos W.M."/>
            <person name="Barrangou R."/>
            <person name="Klaenhammer T.R."/>
            <person name="Caufield P.W."/>
            <person name="Cui Y."/>
            <person name="Zhang H."/>
            <person name="O'Toole P.W."/>
        </authorList>
    </citation>
    <scope>NUCLEOTIDE SEQUENCE [LARGE SCALE GENOMIC DNA]</scope>
    <source>
        <strain evidence="11 14">ATCC BAA-66</strain>
        <strain evidence="12 13">DSM 13344</strain>
    </source>
</reference>
<dbReference type="GO" id="GO:0032784">
    <property type="term" value="P:regulation of DNA-templated transcription elongation"/>
    <property type="evidence" value="ECO:0007669"/>
    <property type="project" value="UniProtKB-UniRule"/>
</dbReference>
<dbReference type="PIRSF" id="PIRSF006092">
    <property type="entry name" value="GreA_GreB"/>
    <property type="match status" value="1"/>
</dbReference>
<dbReference type="PATRIC" id="fig|81857.3.peg.798"/>
<evidence type="ECO:0000259" key="9">
    <source>
        <dbReference type="Pfam" id="PF01272"/>
    </source>
</evidence>
<dbReference type="Proteomes" id="UP000051751">
    <property type="component" value="Unassembled WGS sequence"/>
</dbReference>
<dbReference type="Gene3D" id="1.10.287.180">
    <property type="entry name" value="Transcription elongation factor, GreA/GreB, N-terminal domain"/>
    <property type="match status" value="1"/>
</dbReference>
<sequence length="155" mass="17303">MEPTFIKMTANGKKQIEDEITALQQKRPALVKRLAAAAALGDRSENAEYSTSKHDLRQLDSRVHYLKKQLQFSQVITPANNQQVDLGSTVTIEFLDDHSTETYEMVGKQEADLDANKIYFKSPLGKQLMHHQVGQTVTIQAPASTYAVKIKTISA</sequence>
<dbReference type="InterPro" id="IPR028624">
    <property type="entry name" value="Tscrpt_elong_fac_GreA/B"/>
</dbReference>
<dbReference type="HAMAP" id="MF_00105">
    <property type="entry name" value="GreA_GreB"/>
    <property type="match status" value="1"/>
</dbReference>
<dbReference type="PANTHER" id="PTHR30437:SF4">
    <property type="entry name" value="TRANSCRIPTION ELONGATION FACTOR GREA"/>
    <property type="match status" value="1"/>
</dbReference>
<evidence type="ECO:0000256" key="5">
    <source>
        <dbReference type="ARBA" id="ARBA00023163"/>
    </source>
</evidence>
<keyword evidence="4 8" id="KW-0238">DNA-binding</keyword>
<dbReference type="InterPro" id="IPR036805">
    <property type="entry name" value="Tscrpt_elong_fac_GreA/B_N_sf"/>
</dbReference>
<feature type="domain" description="Transcription elongation factor GreA/GreB N-terminal" evidence="10">
    <location>
        <begin position="6"/>
        <end position="75"/>
    </location>
</feature>
<evidence type="ECO:0000313" key="11">
    <source>
        <dbReference type="EMBL" id="KRN28597.1"/>
    </source>
</evidence>
<dbReference type="OrthoDB" id="9808774at2"/>
<evidence type="ECO:0000256" key="1">
    <source>
        <dbReference type="ARBA" id="ARBA00008213"/>
    </source>
</evidence>
<dbReference type="InterPro" id="IPR022691">
    <property type="entry name" value="Tscrpt_elong_fac_GreA/B_N"/>
</dbReference>
<evidence type="ECO:0000256" key="4">
    <source>
        <dbReference type="ARBA" id="ARBA00023125"/>
    </source>
</evidence>
<keyword evidence="13" id="KW-1185">Reference proteome</keyword>
<evidence type="ECO:0000256" key="2">
    <source>
        <dbReference type="ARBA" id="ARBA00013729"/>
    </source>
</evidence>
<dbReference type="PANTHER" id="PTHR30437">
    <property type="entry name" value="TRANSCRIPTION ELONGATION FACTOR GREA"/>
    <property type="match status" value="1"/>
</dbReference>
<dbReference type="RefSeq" id="WP_057769216.1">
    <property type="nucleotide sequence ID" value="NZ_JQAT01000002.1"/>
</dbReference>
<dbReference type="GO" id="GO:0003746">
    <property type="term" value="F:translation elongation factor activity"/>
    <property type="evidence" value="ECO:0007669"/>
    <property type="project" value="UniProtKB-KW"/>
</dbReference>
<dbReference type="FunFam" id="1.10.287.180:FF:000001">
    <property type="entry name" value="Transcription elongation factor GreA"/>
    <property type="match status" value="1"/>
</dbReference>
<dbReference type="Proteomes" id="UP000051645">
    <property type="component" value="Unassembled WGS sequence"/>
</dbReference>
<evidence type="ECO:0000256" key="7">
    <source>
        <dbReference type="ARBA" id="ARBA00030776"/>
    </source>
</evidence>
<dbReference type="GO" id="GO:0006354">
    <property type="term" value="P:DNA-templated transcription elongation"/>
    <property type="evidence" value="ECO:0007669"/>
    <property type="project" value="TreeGrafter"/>
</dbReference>